<name>A0ABT2DJS3_9BACI</name>
<protein>
    <submittedName>
        <fullName evidence="1">Uncharacterized protein</fullName>
    </submittedName>
</protein>
<organism evidence="1 2">
    <name type="scientific">Lysinibacillus pinottii</name>
    <dbReference type="NCBI Taxonomy" id="2973932"/>
    <lineage>
        <taxon>Bacteria</taxon>
        <taxon>Bacillati</taxon>
        <taxon>Bacillota</taxon>
        <taxon>Bacilli</taxon>
        <taxon>Bacillales</taxon>
        <taxon>Bacillaceae</taxon>
        <taxon>Lysinibacillus</taxon>
    </lineage>
</organism>
<accession>A0ABT2DJS3</accession>
<proteinExistence type="predicted"/>
<sequence>MVDHEKQELSSVIQQLLKDQLNRRNVQDNSFAFLEKDTLQQLIGYLVSGEKNNIFEQHEHSKLQTKWLKQLDEVLDDSKAQFEEVIEILKSFSG</sequence>
<gene>
    <name evidence="1" type="ORF">NXZ79_03695</name>
</gene>
<dbReference type="EMBL" id="JANTOO010000005">
    <property type="protein sequence ID" value="MCS1395147.1"/>
    <property type="molecule type" value="Genomic_DNA"/>
</dbReference>
<dbReference type="Proteomes" id="UP001525021">
    <property type="component" value="Unassembled WGS sequence"/>
</dbReference>
<reference evidence="1 2" key="1">
    <citation type="submission" date="2022-08" db="EMBL/GenBank/DDBJ databases">
        <title>Lysinibacillus sequencing.</title>
        <authorList>
            <person name="Dunlap C."/>
        </authorList>
    </citation>
    <scope>NUCLEOTIDE SEQUENCE [LARGE SCALE GENOMIC DNA]</scope>
    <source>
        <strain evidence="1 2">PB211</strain>
    </source>
</reference>
<keyword evidence="2" id="KW-1185">Reference proteome</keyword>
<comment type="caution">
    <text evidence="1">The sequence shown here is derived from an EMBL/GenBank/DDBJ whole genome shotgun (WGS) entry which is preliminary data.</text>
</comment>
<evidence type="ECO:0000313" key="1">
    <source>
        <dbReference type="EMBL" id="MCS1395147.1"/>
    </source>
</evidence>
<dbReference type="RefSeq" id="WP_012295909.1">
    <property type="nucleotide sequence ID" value="NZ_JANTOO010000005.1"/>
</dbReference>
<evidence type="ECO:0000313" key="2">
    <source>
        <dbReference type="Proteomes" id="UP001525021"/>
    </source>
</evidence>